<organism evidence="1 2">
    <name type="scientific">Coprinellus micaceus</name>
    <name type="common">Glistening ink-cap mushroom</name>
    <name type="synonym">Coprinus micaceus</name>
    <dbReference type="NCBI Taxonomy" id="71717"/>
    <lineage>
        <taxon>Eukaryota</taxon>
        <taxon>Fungi</taxon>
        <taxon>Dikarya</taxon>
        <taxon>Basidiomycota</taxon>
        <taxon>Agaricomycotina</taxon>
        <taxon>Agaricomycetes</taxon>
        <taxon>Agaricomycetidae</taxon>
        <taxon>Agaricales</taxon>
        <taxon>Agaricineae</taxon>
        <taxon>Psathyrellaceae</taxon>
        <taxon>Coprinellus</taxon>
    </lineage>
</organism>
<proteinExistence type="predicted"/>
<protein>
    <submittedName>
        <fullName evidence="1">Uncharacterized protein</fullName>
    </submittedName>
</protein>
<dbReference type="EMBL" id="QPFP01000197">
    <property type="protein sequence ID" value="TEB19334.1"/>
    <property type="molecule type" value="Genomic_DNA"/>
</dbReference>
<dbReference type="Proteomes" id="UP000298030">
    <property type="component" value="Unassembled WGS sequence"/>
</dbReference>
<sequence>MIRIPSNVLGFSLAHFTCSPLGTTVSLGNALHSSQVPTITDCNEAEFNSNLCGCREGSESSNAYPQPTAIGWNLGYPSFYLAFDQKGLGCVGFVPYTA</sequence>
<accession>A0A4Y7SD39</accession>
<dbReference type="AlphaFoldDB" id="A0A4Y7SD39"/>
<reference evidence="1 2" key="1">
    <citation type="journal article" date="2019" name="Nat. Ecol. Evol.">
        <title>Megaphylogeny resolves global patterns of mushroom evolution.</title>
        <authorList>
            <person name="Varga T."/>
            <person name="Krizsan K."/>
            <person name="Foldi C."/>
            <person name="Dima B."/>
            <person name="Sanchez-Garcia M."/>
            <person name="Sanchez-Ramirez S."/>
            <person name="Szollosi G.J."/>
            <person name="Szarkandi J.G."/>
            <person name="Papp V."/>
            <person name="Albert L."/>
            <person name="Andreopoulos W."/>
            <person name="Angelini C."/>
            <person name="Antonin V."/>
            <person name="Barry K.W."/>
            <person name="Bougher N.L."/>
            <person name="Buchanan P."/>
            <person name="Buyck B."/>
            <person name="Bense V."/>
            <person name="Catcheside P."/>
            <person name="Chovatia M."/>
            <person name="Cooper J."/>
            <person name="Damon W."/>
            <person name="Desjardin D."/>
            <person name="Finy P."/>
            <person name="Geml J."/>
            <person name="Haridas S."/>
            <person name="Hughes K."/>
            <person name="Justo A."/>
            <person name="Karasinski D."/>
            <person name="Kautmanova I."/>
            <person name="Kiss B."/>
            <person name="Kocsube S."/>
            <person name="Kotiranta H."/>
            <person name="LaButti K.M."/>
            <person name="Lechner B.E."/>
            <person name="Liimatainen K."/>
            <person name="Lipzen A."/>
            <person name="Lukacs Z."/>
            <person name="Mihaltcheva S."/>
            <person name="Morgado L.N."/>
            <person name="Niskanen T."/>
            <person name="Noordeloos M.E."/>
            <person name="Ohm R.A."/>
            <person name="Ortiz-Santana B."/>
            <person name="Ovrebo C."/>
            <person name="Racz N."/>
            <person name="Riley R."/>
            <person name="Savchenko A."/>
            <person name="Shiryaev A."/>
            <person name="Soop K."/>
            <person name="Spirin V."/>
            <person name="Szebenyi C."/>
            <person name="Tomsovsky M."/>
            <person name="Tulloss R.E."/>
            <person name="Uehling J."/>
            <person name="Grigoriev I.V."/>
            <person name="Vagvolgyi C."/>
            <person name="Papp T."/>
            <person name="Martin F.M."/>
            <person name="Miettinen O."/>
            <person name="Hibbett D.S."/>
            <person name="Nagy L.G."/>
        </authorList>
    </citation>
    <scope>NUCLEOTIDE SEQUENCE [LARGE SCALE GENOMIC DNA]</scope>
    <source>
        <strain evidence="1 2">FP101781</strain>
    </source>
</reference>
<gene>
    <name evidence="1" type="ORF">FA13DRAFT_380851</name>
</gene>
<keyword evidence="2" id="KW-1185">Reference proteome</keyword>
<evidence type="ECO:0000313" key="1">
    <source>
        <dbReference type="EMBL" id="TEB19334.1"/>
    </source>
</evidence>
<evidence type="ECO:0000313" key="2">
    <source>
        <dbReference type="Proteomes" id="UP000298030"/>
    </source>
</evidence>
<comment type="caution">
    <text evidence="1">The sequence shown here is derived from an EMBL/GenBank/DDBJ whole genome shotgun (WGS) entry which is preliminary data.</text>
</comment>
<name>A0A4Y7SD39_COPMI</name>